<dbReference type="EMBL" id="JASCZI010061832">
    <property type="protein sequence ID" value="MED6139586.1"/>
    <property type="molecule type" value="Genomic_DNA"/>
</dbReference>
<dbReference type="Proteomes" id="UP001341840">
    <property type="component" value="Unassembled WGS sequence"/>
</dbReference>
<sequence length="103" mass="10475">MTLLKSKQIQKLGCLGGLEAVNFMGLDEELLSGVWKCGFLSDGSGGVVVGHGEGEGGTVMRGDGVGAREHASPCDLALSVGPLLFLLLVSACDGDGEELLVEG</sequence>
<protein>
    <submittedName>
        <fullName evidence="1">Uncharacterized protein</fullName>
    </submittedName>
</protein>
<accession>A0ABU6SU87</accession>
<name>A0ABU6SU87_9FABA</name>
<evidence type="ECO:0000313" key="1">
    <source>
        <dbReference type="EMBL" id="MED6139586.1"/>
    </source>
</evidence>
<keyword evidence="2" id="KW-1185">Reference proteome</keyword>
<evidence type="ECO:0000313" key="2">
    <source>
        <dbReference type="Proteomes" id="UP001341840"/>
    </source>
</evidence>
<reference evidence="1 2" key="1">
    <citation type="journal article" date="2023" name="Plants (Basel)">
        <title>Bridging the Gap: Combining Genomics and Transcriptomics Approaches to Understand Stylosanthes scabra, an Orphan Legume from the Brazilian Caatinga.</title>
        <authorList>
            <person name="Ferreira-Neto J.R.C."/>
            <person name="da Silva M.D."/>
            <person name="Binneck E."/>
            <person name="de Melo N.F."/>
            <person name="da Silva R.H."/>
            <person name="de Melo A.L.T.M."/>
            <person name="Pandolfi V."/>
            <person name="Bustamante F.O."/>
            <person name="Brasileiro-Vidal A.C."/>
            <person name="Benko-Iseppon A.M."/>
        </authorList>
    </citation>
    <scope>NUCLEOTIDE SEQUENCE [LARGE SCALE GENOMIC DNA]</scope>
    <source>
        <tissue evidence="1">Leaves</tissue>
    </source>
</reference>
<organism evidence="1 2">
    <name type="scientific">Stylosanthes scabra</name>
    <dbReference type="NCBI Taxonomy" id="79078"/>
    <lineage>
        <taxon>Eukaryota</taxon>
        <taxon>Viridiplantae</taxon>
        <taxon>Streptophyta</taxon>
        <taxon>Embryophyta</taxon>
        <taxon>Tracheophyta</taxon>
        <taxon>Spermatophyta</taxon>
        <taxon>Magnoliopsida</taxon>
        <taxon>eudicotyledons</taxon>
        <taxon>Gunneridae</taxon>
        <taxon>Pentapetalae</taxon>
        <taxon>rosids</taxon>
        <taxon>fabids</taxon>
        <taxon>Fabales</taxon>
        <taxon>Fabaceae</taxon>
        <taxon>Papilionoideae</taxon>
        <taxon>50 kb inversion clade</taxon>
        <taxon>dalbergioids sensu lato</taxon>
        <taxon>Dalbergieae</taxon>
        <taxon>Pterocarpus clade</taxon>
        <taxon>Stylosanthes</taxon>
    </lineage>
</organism>
<gene>
    <name evidence="1" type="ORF">PIB30_085294</name>
</gene>
<proteinExistence type="predicted"/>
<comment type="caution">
    <text evidence="1">The sequence shown here is derived from an EMBL/GenBank/DDBJ whole genome shotgun (WGS) entry which is preliminary data.</text>
</comment>